<protein>
    <recommendedName>
        <fullName evidence="4">Zinc ribbon domain-containing protein</fullName>
    </recommendedName>
</protein>
<feature type="transmembrane region" description="Helical" evidence="1">
    <location>
        <begin position="130"/>
        <end position="147"/>
    </location>
</feature>
<name>Q1DAV4_MYXXD</name>
<keyword evidence="1" id="KW-0812">Transmembrane</keyword>
<evidence type="ECO:0000313" key="2">
    <source>
        <dbReference type="EMBL" id="ABF88920.1"/>
    </source>
</evidence>
<dbReference type="KEGG" id="mxa:MXAN_1984"/>
<feature type="transmembrane region" description="Helical" evidence="1">
    <location>
        <begin position="79"/>
        <end position="99"/>
    </location>
</feature>
<evidence type="ECO:0008006" key="4">
    <source>
        <dbReference type="Google" id="ProtNLM"/>
    </source>
</evidence>
<dbReference type="EnsemblBacteria" id="ABF88920">
    <property type="protein sequence ID" value="ABF88920"/>
    <property type="gene ID" value="MXAN_1984"/>
</dbReference>
<sequence length="360" mass="35967">MRYTPGGMPQTLCPNCGHSPIPRGASACPSCGEPFDHLQSHKKVGRMRLDRPMVEADDDATVFGGDLVTSAVSAHPGPAAGVLLASAAAWFVRAAGLLGSLEDPAWTYGLVCLGAVLALVLVLNRGPAKGMAQVGVVVQLLATGWLAREAPLAPVHVAYFILGVLALVMVVGEPGPMRRYLGLGLGLGAAVASAGLLALPIAGTSGAGVRQSLVGSELGYRLELPPGWGQLTREQLAPHLVLPASTLQGGGVGFGDAAQERYGLLWVERGTGKAAAAGCKGLFQALGGALGEALSLPAPPALGSAATVHPLRTPGGAEGTLACGVLADGRLVGLVVVAAQASGGADEAAFTTVGAGLALQ</sequence>
<dbReference type="HOGENOM" id="CLU_885144_0_0_7"/>
<keyword evidence="3" id="KW-1185">Reference proteome</keyword>
<keyword evidence="1" id="KW-1133">Transmembrane helix</keyword>
<evidence type="ECO:0000313" key="3">
    <source>
        <dbReference type="Proteomes" id="UP000002402"/>
    </source>
</evidence>
<keyword evidence="1" id="KW-0472">Membrane</keyword>
<dbReference type="OrthoDB" id="5381473at2"/>
<feature type="transmembrane region" description="Helical" evidence="1">
    <location>
        <begin position="183"/>
        <end position="203"/>
    </location>
</feature>
<organism evidence="2 3">
    <name type="scientific">Myxococcus xanthus (strain DK1622)</name>
    <dbReference type="NCBI Taxonomy" id="246197"/>
    <lineage>
        <taxon>Bacteria</taxon>
        <taxon>Pseudomonadati</taxon>
        <taxon>Myxococcota</taxon>
        <taxon>Myxococcia</taxon>
        <taxon>Myxococcales</taxon>
        <taxon>Cystobacterineae</taxon>
        <taxon>Myxococcaceae</taxon>
        <taxon>Myxococcus</taxon>
    </lineage>
</organism>
<gene>
    <name evidence="2" type="ordered locus">MXAN_1984</name>
</gene>
<feature type="transmembrane region" description="Helical" evidence="1">
    <location>
        <begin position="105"/>
        <end position="123"/>
    </location>
</feature>
<dbReference type="Proteomes" id="UP000002402">
    <property type="component" value="Chromosome"/>
</dbReference>
<dbReference type="AlphaFoldDB" id="Q1DAV4"/>
<proteinExistence type="predicted"/>
<feature type="transmembrane region" description="Helical" evidence="1">
    <location>
        <begin position="153"/>
        <end position="171"/>
    </location>
</feature>
<dbReference type="eggNOG" id="ENOG50316J4">
    <property type="taxonomic scope" value="Bacteria"/>
</dbReference>
<evidence type="ECO:0000256" key="1">
    <source>
        <dbReference type="SAM" id="Phobius"/>
    </source>
</evidence>
<accession>Q1DAV4</accession>
<reference evidence="2 3" key="1">
    <citation type="journal article" date="2006" name="Proc. Natl. Acad. Sci. U.S.A.">
        <title>Evolution of sensory complexity recorded in a myxobacterial genome.</title>
        <authorList>
            <person name="Goldman B.S."/>
            <person name="Nierman W.C."/>
            <person name="Kaiser D."/>
            <person name="Slater S.C."/>
            <person name="Durkin A.S."/>
            <person name="Eisen J.A."/>
            <person name="Ronning C.M."/>
            <person name="Barbazuk W.B."/>
            <person name="Blanchard M."/>
            <person name="Field C."/>
            <person name="Halling C."/>
            <person name="Hinkle G."/>
            <person name="Iartchuk O."/>
            <person name="Kim H.S."/>
            <person name="Mackenzie C."/>
            <person name="Madupu R."/>
            <person name="Miller N."/>
            <person name="Shvartsbeyn A."/>
            <person name="Sullivan S.A."/>
            <person name="Vaudin M."/>
            <person name="Wiegand R."/>
            <person name="Kaplan H.B."/>
        </authorList>
    </citation>
    <scope>NUCLEOTIDE SEQUENCE [LARGE SCALE GENOMIC DNA]</scope>
    <source>
        <strain evidence="3">DK1622</strain>
    </source>
</reference>
<dbReference type="EMBL" id="CP000113">
    <property type="protein sequence ID" value="ABF88920.1"/>
    <property type="molecule type" value="Genomic_DNA"/>
</dbReference>